<organism evidence="2 3">
    <name type="scientific">Romanomermis culicivorax</name>
    <name type="common">Nematode worm</name>
    <dbReference type="NCBI Taxonomy" id="13658"/>
    <lineage>
        <taxon>Eukaryota</taxon>
        <taxon>Metazoa</taxon>
        <taxon>Ecdysozoa</taxon>
        <taxon>Nematoda</taxon>
        <taxon>Enoplea</taxon>
        <taxon>Dorylaimia</taxon>
        <taxon>Mermithida</taxon>
        <taxon>Mermithoidea</taxon>
        <taxon>Mermithidae</taxon>
        <taxon>Romanomermis</taxon>
    </lineage>
</organism>
<dbReference type="Proteomes" id="UP000887565">
    <property type="component" value="Unplaced"/>
</dbReference>
<protein>
    <submittedName>
        <fullName evidence="3">Uncharacterized protein</fullName>
    </submittedName>
</protein>
<evidence type="ECO:0000256" key="1">
    <source>
        <dbReference type="SAM" id="MobiDB-lite"/>
    </source>
</evidence>
<reference evidence="3" key="1">
    <citation type="submission" date="2022-11" db="UniProtKB">
        <authorList>
            <consortium name="WormBaseParasite"/>
        </authorList>
    </citation>
    <scope>IDENTIFICATION</scope>
</reference>
<sequence>MSYFSIFPSKASFQNRVRVRPFQDYPSVKCSFLKQLVLLRANKDLNDTDNGLITVDDSVSSSSSSVPLSASMLSSKSVSLASESDNTDEPRRMGK</sequence>
<proteinExistence type="predicted"/>
<evidence type="ECO:0000313" key="3">
    <source>
        <dbReference type="WBParaSite" id="nRc.2.0.1.t22203-RA"/>
    </source>
</evidence>
<dbReference type="WBParaSite" id="nRc.2.0.1.t22203-RA">
    <property type="protein sequence ID" value="nRc.2.0.1.t22203-RA"/>
    <property type="gene ID" value="nRc.2.0.1.g22203"/>
</dbReference>
<dbReference type="AlphaFoldDB" id="A0A915J8X1"/>
<evidence type="ECO:0000313" key="2">
    <source>
        <dbReference type="Proteomes" id="UP000887565"/>
    </source>
</evidence>
<name>A0A915J8X1_ROMCU</name>
<feature type="compositionally biased region" description="Low complexity" evidence="1">
    <location>
        <begin position="58"/>
        <end position="84"/>
    </location>
</feature>
<keyword evidence="2" id="KW-1185">Reference proteome</keyword>
<accession>A0A915J8X1</accession>
<feature type="region of interest" description="Disordered" evidence="1">
    <location>
        <begin position="56"/>
        <end position="95"/>
    </location>
</feature>